<protein>
    <recommendedName>
        <fullName evidence="2">J domain-containing protein</fullName>
    </recommendedName>
</protein>
<dbReference type="SUPFAM" id="SSF57938">
    <property type="entry name" value="DnaJ/Hsp40 cysteine-rich domain"/>
    <property type="match status" value="1"/>
</dbReference>
<dbReference type="InterPro" id="IPR036410">
    <property type="entry name" value="HSP_DnaJ_Cys-rich_dom_sf"/>
</dbReference>
<dbReference type="CDD" id="cd06257">
    <property type="entry name" value="DnaJ"/>
    <property type="match status" value="1"/>
</dbReference>
<evidence type="ECO:0000259" key="2">
    <source>
        <dbReference type="PROSITE" id="PS50076"/>
    </source>
</evidence>
<dbReference type="FunFam" id="1.10.287.110:FF:000034">
    <property type="entry name" value="Chaperone protein DnaJ"/>
    <property type="match status" value="1"/>
</dbReference>
<reference evidence="3" key="1">
    <citation type="journal article" date="2014" name="Front. Microbiol.">
        <title>High frequency of phylogenetically diverse reductive dehalogenase-homologous genes in deep subseafloor sedimentary metagenomes.</title>
        <authorList>
            <person name="Kawai M."/>
            <person name="Futagami T."/>
            <person name="Toyoda A."/>
            <person name="Takaki Y."/>
            <person name="Nishi S."/>
            <person name="Hori S."/>
            <person name="Arai W."/>
            <person name="Tsubouchi T."/>
            <person name="Morono Y."/>
            <person name="Uchiyama I."/>
            <person name="Ito T."/>
            <person name="Fujiyama A."/>
            <person name="Inagaki F."/>
            <person name="Takami H."/>
        </authorList>
    </citation>
    <scope>NUCLEOTIDE SEQUENCE</scope>
    <source>
        <strain evidence="3">Expedition CK06-06</strain>
    </source>
</reference>
<feature type="domain" description="J" evidence="2">
    <location>
        <begin position="5"/>
        <end position="70"/>
    </location>
</feature>
<dbReference type="InterPro" id="IPR002939">
    <property type="entry name" value="DnaJ_C"/>
</dbReference>
<dbReference type="GO" id="GO:0005737">
    <property type="term" value="C:cytoplasm"/>
    <property type="evidence" value="ECO:0007669"/>
    <property type="project" value="TreeGrafter"/>
</dbReference>
<comment type="caution">
    <text evidence="3">The sequence shown here is derived from an EMBL/GenBank/DDBJ whole genome shotgun (WGS) entry which is preliminary data.</text>
</comment>
<proteinExistence type="predicted"/>
<dbReference type="PANTHER" id="PTHR43096">
    <property type="entry name" value="DNAJ HOMOLOG 1, MITOCHONDRIAL-RELATED"/>
    <property type="match status" value="1"/>
</dbReference>
<dbReference type="SUPFAM" id="SSF46565">
    <property type="entry name" value="Chaperone J-domain"/>
    <property type="match status" value="1"/>
</dbReference>
<dbReference type="InterPro" id="IPR001623">
    <property type="entry name" value="DnaJ_domain"/>
</dbReference>
<dbReference type="InterPro" id="IPR008971">
    <property type="entry name" value="HSP40/DnaJ_pept-bd"/>
</dbReference>
<dbReference type="GO" id="GO:0051082">
    <property type="term" value="F:unfolded protein binding"/>
    <property type="evidence" value="ECO:0007669"/>
    <property type="project" value="InterPro"/>
</dbReference>
<dbReference type="InterPro" id="IPR036869">
    <property type="entry name" value="J_dom_sf"/>
</dbReference>
<sequence>MAGKDYYSVLGVNKNASQREIKQAYRRLARKHHPDVNPGDKSAEAKFKEINEAYEVLSDKEKRRKYDQYGDQWQYADQFARAGGQQTPFRDFSQAGGATRFYFGEGDLGSLFDELFGGIGTETFRRQAQPKRGRDVEHPVEVTLEEAYHGTTRLLSLGVEEPCSGCRGTGRIQNMPCSACRGSGVVSRVKRLEVKIPPGVKDASRVRIAGKGRHLNLTPQHRHRQRNRHLNI</sequence>
<dbReference type="PROSITE" id="PS00636">
    <property type="entry name" value="DNAJ_1"/>
    <property type="match status" value="1"/>
</dbReference>
<dbReference type="InterPro" id="IPR018253">
    <property type="entry name" value="DnaJ_domain_CS"/>
</dbReference>
<keyword evidence="1" id="KW-0143">Chaperone</keyword>
<name>X1K1X7_9ZZZZ</name>
<dbReference type="Gene3D" id="2.60.260.20">
    <property type="entry name" value="Urease metallochaperone UreE, N-terminal domain"/>
    <property type="match status" value="1"/>
</dbReference>
<evidence type="ECO:0000313" key="3">
    <source>
        <dbReference type="EMBL" id="GAH76083.1"/>
    </source>
</evidence>
<accession>X1K1X7</accession>
<dbReference type="PROSITE" id="PS50076">
    <property type="entry name" value="DNAJ_2"/>
    <property type="match status" value="1"/>
</dbReference>
<dbReference type="SUPFAM" id="SSF49493">
    <property type="entry name" value="HSP40/DnaJ peptide-binding domain"/>
    <property type="match status" value="1"/>
</dbReference>
<dbReference type="Gene3D" id="1.10.287.110">
    <property type="entry name" value="DnaJ domain"/>
    <property type="match status" value="1"/>
</dbReference>
<dbReference type="PANTHER" id="PTHR43096:SF52">
    <property type="entry name" value="DNAJ HOMOLOG 1, MITOCHONDRIAL-RELATED"/>
    <property type="match status" value="1"/>
</dbReference>
<evidence type="ECO:0000256" key="1">
    <source>
        <dbReference type="ARBA" id="ARBA00023186"/>
    </source>
</evidence>
<organism evidence="3">
    <name type="scientific">marine sediment metagenome</name>
    <dbReference type="NCBI Taxonomy" id="412755"/>
    <lineage>
        <taxon>unclassified sequences</taxon>
        <taxon>metagenomes</taxon>
        <taxon>ecological metagenomes</taxon>
    </lineage>
</organism>
<dbReference type="EMBL" id="BARU01026414">
    <property type="protein sequence ID" value="GAH76083.1"/>
    <property type="molecule type" value="Genomic_DNA"/>
</dbReference>
<dbReference type="SMART" id="SM00271">
    <property type="entry name" value="DnaJ"/>
    <property type="match status" value="1"/>
</dbReference>
<dbReference type="GO" id="GO:0042026">
    <property type="term" value="P:protein refolding"/>
    <property type="evidence" value="ECO:0007669"/>
    <property type="project" value="TreeGrafter"/>
</dbReference>
<dbReference type="PRINTS" id="PR00625">
    <property type="entry name" value="JDOMAIN"/>
</dbReference>
<dbReference type="Pfam" id="PF00226">
    <property type="entry name" value="DnaJ"/>
    <property type="match status" value="1"/>
</dbReference>
<gene>
    <name evidence="3" type="ORF">S03H2_42433</name>
</gene>
<dbReference type="AlphaFoldDB" id="X1K1X7"/>
<dbReference type="Pfam" id="PF01556">
    <property type="entry name" value="DnaJ_C"/>
    <property type="match status" value="1"/>
</dbReference>